<dbReference type="Proteomes" id="UP001595859">
    <property type="component" value="Unassembled WGS sequence"/>
</dbReference>
<dbReference type="CDD" id="cd03784">
    <property type="entry name" value="GT1_Gtf-like"/>
    <property type="match status" value="1"/>
</dbReference>
<dbReference type="InterPro" id="IPR010610">
    <property type="entry name" value="EryCIII-like_C"/>
</dbReference>
<dbReference type="InterPro" id="IPR006326">
    <property type="entry name" value="UDPGT_MGT-like"/>
</dbReference>
<accession>A0ABV9RW75</accession>
<feature type="domain" description="Erythromycin biosynthesis protein CIII-like C-terminal" evidence="3">
    <location>
        <begin position="265"/>
        <end position="390"/>
    </location>
</feature>
<evidence type="ECO:0000256" key="2">
    <source>
        <dbReference type="ARBA" id="ARBA00022679"/>
    </source>
</evidence>
<evidence type="ECO:0000256" key="1">
    <source>
        <dbReference type="ARBA" id="ARBA00009995"/>
    </source>
</evidence>
<reference evidence="5" key="1">
    <citation type="journal article" date="2019" name="Int. J. Syst. Evol. Microbiol.">
        <title>The Global Catalogue of Microorganisms (GCM) 10K type strain sequencing project: providing services to taxonomists for standard genome sequencing and annotation.</title>
        <authorList>
            <consortium name="The Broad Institute Genomics Platform"/>
            <consortium name="The Broad Institute Genome Sequencing Center for Infectious Disease"/>
            <person name="Wu L."/>
            <person name="Ma J."/>
        </authorList>
    </citation>
    <scope>NUCLEOTIDE SEQUENCE [LARGE SCALE GENOMIC DNA]</scope>
    <source>
        <strain evidence="5">ZS-22-S1</strain>
    </source>
</reference>
<dbReference type="PANTHER" id="PTHR48050:SF13">
    <property type="entry name" value="STEROL 3-BETA-GLUCOSYLTRANSFERASE UGT80A2"/>
    <property type="match status" value="1"/>
</dbReference>
<dbReference type="PANTHER" id="PTHR48050">
    <property type="entry name" value="STEROL 3-BETA-GLUCOSYLTRANSFERASE"/>
    <property type="match status" value="1"/>
</dbReference>
<gene>
    <name evidence="4" type="ORF">ACFPCV_05070</name>
</gene>
<dbReference type="InterPro" id="IPR050426">
    <property type="entry name" value="Glycosyltransferase_28"/>
</dbReference>
<comment type="caution">
    <text evidence="4">The sequence shown here is derived from an EMBL/GenBank/DDBJ whole genome shotgun (WGS) entry which is preliminary data.</text>
</comment>
<organism evidence="4 5">
    <name type="scientific">Actinophytocola glycyrrhizae</name>
    <dbReference type="NCBI Taxonomy" id="2044873"/>
    <lineage>
        <taxon>Bacteria</taxon>
        <taxon>Bacillati</taxon>
        <taxon>Actinomycetota</taxon>
        <taxon>Actinomycetes</taxon>
        <taxon>Pseudonocardiales</taxon>
        <taxon>Pseudonocardiaceae</taxon>
    </lineage>
</organism>
<dbReference type="Pfam" id="PF06722">
    <property type="entry name" value="EryCIII-like_C"/>
    <property type="match status" value="1"/>
</dbReference>
<evidence type="ECO:0000313" key="5">
    <source>
        <dbReference type="Proteomes" id="UP001595859"/>
    </source>
</evidence>
<evidence type="ECO:0000313" key="4">
    <source>
        <dbReference type="EMBL" id="MFC4852868.1"/>
    </source>
</evidence>
<dbReference type="NCBIfam" id="TIGR01426">
    <property type="entry name" value="MGT"/>
    <property type="match status" value="1"/>
</dbReference>
<dbReference type="InterPro" id="IPR002213">
    <property type="entry name" value="UDP_glucos_trans"/>
</dbReference>
<protein>
    <submittedName>
        <fullName evidence="4">Macrolide family glycosyltransferase</fullName>
    </submittedName>
</protein>
<sequence>MSHIAYFNNSGYGHVIPTLGVVSELVDRGHRVTYVTGDRLVDTVAATGARVLGYDSQLVHVDLSEMVDADATSRMPGIYLQETVDILAAAEPVLELDRPDLIAFDMTVYHAGRILARKWDVPAAECFPCLASNKHFSFLDAMLGTMTDKGSWGHPALRAFFTRLNGVLADHGQSDRTVEEVMGQVDDLNLVFHPRRFQPAGGSFDDRFTFMGPCLEYTERAEAPWRPPEGAGPVVLISLGTSVNRQPEFFRMCVDTFAGTPWHVVLAVHNAVDPAGLAPLPPNIEAHSWIPHLSVLSHAAVFVSHGGLGSIMGGLGQGVPLVLVPSSPEHKVNAHRVAELGLGRVVRQEALTPQRLLAAVGDVAADPLTTKRVTRMRDEIRQAGGPAAAADAIERRIAAHRRVAAVG</sequence>
<comment type="similarity">
    <text evidence="1">Belongs to the UDP-glycosyltransferase family.</text>
</comment>
<name>A0ABV9RW75_9PSEU</name>
<dbReference type="RefSeq" id="WP_378054821.1">
    <property type="nucleotide sequence ID" value="NZ_JBHSIS010000002.1"/>
</dbReference>
<evidence type="ECO:0000259" key="3">
    <source>
        <dbReference type="Pfam" id="PF06722"/>
    </source>
</evidence>
<proteinExistence type="inferred from homology"/>
<dbReference type="SUPFAM" id="SSF53756">
    <property type="entry name" value="UDP-Glycosyltransferase/glycogen phosphorylase"/>
    <property type="match status" value="1"/>
</dbReference>
<keyword evidence="2" id="KW-0808">Transferase</keyword>
<keyword evidence="5" id="KW-1185">Reference proteome</keyword>
<dbReference type="Gene3D" id="3.40.50.2000">
    <property type="entry name" value="Glycogen Phosphorylase B"/>
    <property type="match status" value="2"/>
</dbReference>
<dbReference type="EMBL" id="JBHSIS010000002">
    <property type="protein sequence ID" value="MFC4852868.1"/>
    <property type="molecule type" value="Genomic_DNA"/>
</dbReference>